<evidence type="ECO:0000256" key="5">
    <source>
        <dbReference type="PROSITE-ProRule" id="PRU00302"/>
    </source>
</evidence>
<accession>A0A3Q0DT05</accession>
<comment type="caution">
    <text evidence="5">Lacks conserved residue(s) required for the propagation of feature annotation.</text>
</comment>
<dbReference type="GeneID" id="103253507"/>
<evidence type="ECO:0000256" key="2">
    <source>
        <dbReference type="ARBA" id="ARBA00022729"/>
    </source>
</evidence>
<dbReference type="Gene3D" id="2.10.70.10">
    <property type="entry name" value="Complement Module, domain 1"/>
    <property type="match status" value="7"/>
</dbReference>
<keyword evidence="2 6" id="KW-0732">Signal</keyword>
<dbReference type="PANTHER" id="PTHR45785:SF7">
    <property type="entry name" value="COMPLEMENT FACTOR H"/>
    <property type="match status" value="1"/>
</dbReference>
<dbReference type="CDD" id="cd00033">
    <property type="entry name" value="CCP"/>
    <property type="match status" value="5"/>
</dbReference>
<name>A0A3Q0DT05_CARSF</name>
<dbReference type="InterPro" id="IPR035976">
    <property type="entry name" value="Sushi/SCR/CCP_sf"/>
</dbReference>
<dbReference type="FunFam" id="2.10.70.10:FF:000130">
    <property type="entry name" value="Complement factor H"/>
    <property type="match status" value="1"/>
</dbReference>
<evidence type="ECO:0000313" key="9">
    <source>
        <dbReference type="RefSeq" id="XP_021565130.1"/>
    </source>
</evidence>
<feature type="disulfide bond" evidence="5">
    <location>
        <begin position="186"/>
        <end position="213"/>
    </location>
</feature>
<protein>
    <submittedName>
        <fullName evidence="9">Complement factor H</fullName>
    </submittedName>
</protein>
<dbReference type="InterPro" id="IPR000436">
    <property type="entry name" value="Sushi_SCR_CCP_dom"/>
</dbReference>
<dbReference type="CTD" id="3075"/>
<feature type="chain" id="PRO_5018135280" evidence="6">
    <location>
        <begin position="27"/>
        <end position="465"/>
    </location>
</feature>
<keyword evidence="4 5" id="KW-1015">Disulfide bond</keyword>
<dbReference type="FunFam" id="2.10.70.10:FF:000054">
    <property type="entry name" value="Complement inhibitory factor H"/>
    <property type="match status" value="1"/>
</dbReference>
<feature type="domain" description="Sushi" evidence="7">
    <location>
        <begin position="273"/>
        <end position="330"/>
    </location>
</feature>
<dbReference type="AlphaFoldDB" id="A0A3Q0DT05"/>
<evidence type="ECO:0000256" key="6">
    <source>
        <dbReference type="SAM" id="SignalP"/>
    </source>
</evidence>
<feature type="signal peptide" evidence="6">
    <location>
        <begin position="1"/>
        <end position="26"/>
    </location>
</feature>
<dbReference type="SUPFAM" id="SSF57535">
    <property type="entry name" value="Complement control module/SCR domain"/>
    <property type="match status" value="7"/>
</dbReference>
<organism evidence="8 9">
    <name type="scientific">Carlito syrichta</name>
    <name type="common">Philippine tarsier</name>
    <name type="synonym">Tarsius syrichta</name>
    <dbReference type="NCBI Taxonomy" id="1868482"/>
    <lineage>
        <taxon>Eukaryota</taxon>
        <taxon>Metazoa</taxon>
        <taxon>Chordata</taxon>
        <taxon>Craniata</taxon>
        <taxon>Vertebrata</taxon>
        <taxon>Euteleostomi</taxon>
        <taxon>Mammalia</taxon>
        <taxon>Eutheria</taxon>
        <taxon>Euarchontoglires</taxon>
        <taxon>Primates</taxon>
        <taxon>Haplorrhini</taxon>
        <taxon>Tarsiiformes</taxon>
        <taxon>Tarsiidae</taxon>
        <taxon>Carlito</taxon>
    </lineage>
</organism>
<dbReference type="FunFam" id="2.10.70.10:FF:000014">
    <property type="entry name" value="Membrane cofactor protein"/>
    <property type="match status" value="1"/>
</dbReference>
<dbReference type="GO" id="GO:0050776">
    <property type="term" value="P:regulation of immune response"/>
    <property type="evidence" value="ECO:0007669"/>
    <property type="project" value="UniProtKB-ARBA"/>
</dbReference>
<feature type="disulfide bond" evidence="5">
    <location>
        <begin position="122"/>
        <end position="149"/>
    </location>
</feature>
<evidence type="ECO:0000259" key="7">
    <source>
        <dbReference type="PROSITE" id="PS50923"/>
    </source>
</evidence>
<feature type="domain" description="Sushi" evidence="7">
    <location>
        <begin position="91"/>
        <end position="151"/>
    </location>
</feature>
<dbReference type="KEGG" id="csyr:103253507"/>
<reference evidence="9" key="1">
    <citation type="submission" date="2025-08" db="UniProtKB">
        <authorList>
            <consortium name="RefSeq"/>
        </authorList>
    </citation>
    <scope>IDENTIFICATION</scope>
</reference>
<evidence type="ECO:0000256" key="3">
    <source>
        <dbReference type="ARBA" id="ARBA00022737"/>
    </source>
</evidence>
<feature type="domain" description="Sushi" evidence="7">
    <location>
        <begin position="152"/>
        <end position="215"/>
    </location>
</feature>
<keyword evidence="8" id="KW-1185">Reference proteome</keyword>
<keyword evidence="3" id="KW-0677">Repeat</keyword>
<dbReference type="RefSeq" id="XP_021565130.1">
    <property type="nucleotide sequence ID" value="XM_021709455.1"/>
</dbReference>
<dbReference type="STRING" id="1868482.ENSTSYP00000014866"/>
<dbReference type="Proteomes" id="UP000189704">
    <property type="component" value="Unplaced"/>
</dbReference>
<evidence type="ECO:0000256" key="4">
    <source>
        <dbReference type="ARBA" id="ARBA00023157"/>
    </source>
</evidence>
<keyword evidence="1 5" id="KW-0768">Sushi</keyword>
<dbReference type="InterPro" id="IPR051503">
    <property type="entry name" value="ComplSys_Reg/VirEntry_Med"/>
</dbReference>
<dbReference type="SMART" id="SM00032">
    <property type="entry name" value="CCP"/>
    <property type="match status" value="7"/>
</dbReference>
<feature type="domain" description="Sushi" evidence="7">
    <location>
        <begin position="216"/>
        <end position="272"/>
    </location>
</feature>
<dbReference type="PROSITE" id="PS50923">
    <property type="entry name" value="SUSHI"/>
    <property type="match status" value="5"/>
</dbReference>
<feature type="domain" description="Sushi" evidence="7">
    <location>
        <begin position="27"/>
        <end position="90"/>
    </location>
</feature>
<evidence type="ECO:0000256" key="1">
    <source>
        <dbReference type="ARBA" id="ARBA00022659"/>
    </source>
</evidence>
<gene>
    <name evidence="9" type="primary">CFH</name>
</gene>
<evidence type="ECO:0000313" key="8">
    <source>
        <dbReference type="Proteomes" id="UP000189704"/>
    </source>
</evidence>
<dbReference type="Pfam" id="PF00084">
    <property type="entry name" value="Sushi"/>
    <property type="match status" value="7"/>
</dbReference>
<proteinExistence type="predicted"/>
<sequence>MYSQKLKKMKLPAKIIWLMLWSFCVAEDCKEPPPRKSTEILSGSWTDQTYLEGTKASYRCRPGYRTLGNIVMECKNGQWVSLNPSRICRKKPCGHPGDTLFGSFQLTVGDAFEYGAKVVYTCEEGYQMLGDTNFRECDTDGWTNDVPICEVIRCLPVAAPENGRIISGAMESYREYSFGQVIQFECNSGFKVKGNKEIHCSENGVWSAEIPRCEEILCKLPAVINGHAISQKAVYKENERFQYKCSAGFVYSERGDAVCTEFDWRPYPSCEEKTCNTPYIPNGVYSPLRIKHRIDDEITYTCNEGFYPEAHRNTIKCTHSGWVPAPRCSLKPCHFPQIKHGKLHREESYRPYFPVSIGKWYWYHCDQNYVPASGDTWAYITCTQDGWSPVPSCLRQCTSNYFKNGRFVYSGRTYLQGKSAKVSCNSGYSLPNELTTVTCTENDWSPSNCAAVSSSHQQNRQHQQV</sequence>
<dbReference type="PANTHER" id="PTHR45785">
    <property type="entry name" value="COMPLEMENT FACTOR H-RELATED"/>
    <property type="match status" value="1"/>
</dbReference>
<dbReference type="OrthoDB" id="10051774at2759"/>